<dbReference type="Proteomes" id="UP000003112">
    <property type="component" value="Unassembled WGS sequence"/>
</dbReference>
<sequence length="46" mass="5108">MFKGSFSYPARLSGNRGAVIKKIPAGDWPAGSVLYLFDLEQFVFLI</sequence>
<organism evidence="1 2">
    <name type="scientific">Segatella buccae ATCC 33574</name>
    <dbReference type="NCBI Taxonomy" id="873513"/>
    <lineage>
        <taxon>Bacteria</taxon>
        <taxon>Pseudomonadati</taxon>
        <taxon>Bacteroidota</taxon>
        <taxon>Bacteroidia</taxon>
        <taxon>Bacteroidales</taxon>
        <taxon>Prevotellaceae</taxon>
        <taxon>Segatella</taxon>
    </lineage>
</organism>
<evidence type="ECO:0000313" key="2">
    <source>
        <dbReference type="Proteomes" id="UP000003112"/>
    </source>
</evidence>
<accession>E6KAX9</accession>
<reference evidence="1 2" key="1">
    <citation type="submission" date="2010-10" db="EMBL/GenBank/DDBJ databases">
        <authorList>
            <person name="Muzny D."/>
            <person name="Qin X."/>
            <person name="Deng J."/>
            <person name="Jiang H."/>
            <person name="Liu Y."/>
            <person name="Qu J."/>
            <person name="Song X.-Z."/>
            <person name="Zhang L."/>
            <person name="Thornton R."/>
            <person name="Coyle M."/>
            <person name="Francisco L."/>
            <person name="Jackson L."/>
            <person name="Javaid M."/>
            <person name="Korchina V."/>
            <person name="Kovar C."/>
            <person name="Mata R."/>
            <person name="Mathew T."/>
            <person name="Ngo R."/>
            <person name="Nguyen L."/>
            <person name="Nguyen N."/>
            <person name="Okwuonu G."/>
            <person name="Ongeri F."/>
            <person name="Pham C."/>
            <person name="Simmons D."/>
            <person name="Wilczek-Boney K."/>
            <person name="Hale W."/>
            <person name="Jakkamsetti A."/>
            <person name="Pham P."/>
            <person name="Ruth R."/>
            <person name="San Lucas F."/>
            <person name="Warren J."/>
            <person name="Zhang J."/>
            <person name="Zhao Z."/>
            <person name="Zhou C."/>
            <person name="Zhu D."/>
            <person name="Lee S."/>
            <person name="Bess C."/>
            <person name="Blankenburg K."/>
            <person name="Forbes L."/>
            <person name="Fu Q."/>
            <person name="Gubbala S."/>
            <person name="Hirani K."/>
            <person name="Jayaseelan J.C."/>
            <person name="Lara F."/>
            <person name="Munidasa M."/>
            <person name="Palculict T."/>
            <person name="Patil S."/>
            <person name="Pu L.-L."/>
            <person name="Saada N."/>
            <person name="Tang L."/>
            <person name="Weissenberger G."/>
            <person name="Zhu Y."/>
            <person name="Hemphill L."/>
            <person name="Shang Y."/>
            <person name="Youmans B."/>
            <person name="Ayvaz T."/>
            <person name="Ross M."/>
            <person name="Santibanez J."/>
            <person name="Aqrawi P."/>
            <person name="Gross S."/>
            <person name="Joshi V."/>
            <person name="Fowler G."/>
            <person name="Nazareth L."/>
            <person name="Reid J."/>
            <person name="Worley K."/>
            <person name="Petrosino J."/>
            <person name="Highlander S."/>
            <person name="Gibbs R."/>
        </authorList>
    </citation>
    <scope>NUCLEOTIDE SEQUENCE [LARGE SCALE GENOMIC DNA]</scope>
    <source>
        <strain evidence="1 2">ATCC 33574</strain>
    </source>
</reference>
<evidence type="ECO:0000313" key="1">
    <source>
        <dbReference type="EMBL" id="EFU29267.1"/>
    </source>
</evidence>
<gene>
    <name evidence="1" type="ORF">HMPREF6485_2766</name>
</gene>
<dbReference type="HOGENOM" id="CLU_3187271_0_0_10"/>
<comment type="caution">
    <text evidence="1">The sequence shown here is derived from an EMBL/GenBank/DDBJ whole genome shotgun (WGS) entry which is preliminary data.</text>
</comment>
<protein>
    <submittedName>
        <fullName evidence="1">Uncharacterized protein</fullName>
    </submittedName>
</protein>
<proteinExistence type="predicted"/>
<keyword evidence="2" id="KW-1185">Reference proteome</keyword>
<dbReference type="AlphaFoldDB" id="E6KAX9"/>
<name>E6KAX9_9BACT</name>
<dbReference type="EMBL" id="AEPD01000051">
    <property type="protein sequence ID" value="EFU29267.1"/>
    <property type="molecule type" value="Genomic_DNA"/>
</dbReference>